<dbReference type="AlphaFoldDB" id="A0A8C6TBL9"/>
<proteinExistence type="predicted"/>
<keyword evidence="2" id="KW-1185">Reference proteome</keyword>
<protein>
    <submittedName>
        <fullName evidence="1">Ubiquitously-expressed, prefoldin-like chaperone</fullName>
    </submittedName>
</protein>
<dbReference type="Proteomes" id="UP000694523">
    <property type="component" value="Unplaced"/>
</dbReference>
<name>A0A8C6TBL9_9GOBI</name>
<reference evidence="1" key="1">
    <citation type="submission" date="2025-08" db="UniProtKB">
        <authorList>
            <consortium name="Ensembl"/>
        </authorList>
    </citation>
    <scope>IDENTIFICATION</scope>
</reference>
<accession>A0A8C6TBL9</accession>
<dbReference type="GO" id="GO:0003714">
    <property type="term" value="F:transcription corepressor activity"/>
    <property type="evidence" value="ECO:0007669"/>
    <property type="project" value="InterPro"/>
</dbReference>
<dbReference type="InterPro" id="IPR009053">
    <property type="entry name" value="Prefoldin"/>
</dbReference>
<dbReference type="Ensembl" id="ENSNMLT00000021513.1">
    <property type="protein sequence ID" value="ENSNMLP00000019139.1"/>
    <property type="gene ID" value="ENSNMLG00000012559.1"/>
</dbReference>
<dbReference type="InterPro" id="IPR003994">
    <property type="entry name" value="UXT"/>
</dbReference>
<dbReference type="GO" id="GO:0000122">
    <property type="term" value="P:negative regulation of transcription by RNA polymerase II"/>
    <property type="evidence" value="ECO:0007669"/>
    <property type="project" value="InterPro"/>
</dbReference>
<reference evidence="1" key="2">
    <citation type="submission" date="2025-09" db="UniProtKB">
        <authorList>
            <consortium name="Ensembl"/>
        </authorList>
    </citation>
    <scope>IDENTIFICATION</scope>
</reference>
<dbReference type="CDD" id="cd23158">
    <property type="entry name" value="Prefoldin_UXT"/>
    <property type="match status" value="1"/>
</dbReference>
<evidence type="ECO:0000313" key="1">
    <source>
        <dbReference type="Ensembl" id="ENSNMLP00000019139.1"/>
    </source>
</evidence>
<dbReference type="Gene3D" id="1.10.287.370">
    <property type="match status" value="1"/>
</dbReference>
<evidence type="ECO:0000313" key="2">
    <source>
        <dbReference type="Proteomes" id="UP000694523"/>
    </source>
</evidence>
<organism evidence="1 2">
    <name type="scientific">Neogobius melanostomus</name>
    <name type="common">round goby</name>
    <dbReference type="NCBI Taxonomy" id="47308"/>
    <lineage>
        <taxon>Eukaryota</taxon>
        <taxon>Metazoa</taxon>
        <taxon>Chordata</taxon>
        <taxon>Craniata</taxon>
        <taxon>Vertebrata</taxon>
        <taxon>Euteleostomi</taxon>
        <taxon>Actinopterygii</taxon>
        <taxon>Neopterygii</taxon>
        <taxon>Teleostei</taxon>
        <taxon>Neoteleostei</taxon>
        <taxon>Acanthomorphata</taxon>
        <taxon>Gobiaria</taxon>
        <taxon>Gobiiformes</taxon>
        <taxon>Gobioidei</taxon>
        <taxon>Gobiidae</taxon>
        <taxon>Benthophilinae</taxon>
        <taxon>Neogobiini</taxon>
        <taxon>Neogobius</taxon>
    </lineage>
</organism>
<sequence length="151" mass="17413">GDGERGSRAQRQTGGKVLQYEDFINEVLRRDLHRKVLDQRDSVYEKISQYLQLKNTLQSLTSVLLTHSLTHSTHSEDASRVFVAVGYGFFTYSHKYLEMHTFIYRSGLLLFTETLTKDSAKIKAHIRLVLEGLRELQGFSDLPESSTREIF</sequence>
<dbReference type="PRINTS" id="PR01502">
    <property type="entry name" value="UXTPROTEIN"/>
</dbReference>